<proteinExistence type="predicted"/>
<sequence length="82" mass="8762">MVKSETIRANVQNTAVDIVQSTLQPIRLDELVVIALPFECNVFGFDTSCTVTKVATKQCFIPPQGGPSGGVDFQVSTPLHGV</sequence>
<dbReference type="EMBL" id="SRLO01001085">
    <property type="protein sequence ID" value="TNN41723.1"/>
    <property type="molecule type" value="Genomic_DNA"/>
</dbReference>
<dbReference type="Proteomes" id="UP000314294">
    <property type="component" value="Unassembled WGS sequence"/>
</dbReference>
<evidence type="ECO:0000313" key="2">
    <source>
        <dbReference type="Proteomes" id="UP000314294"/>
    </source>
</evidence>
<organism evidence="1 2">
    <name type="scientific">Liparis tanakae</name>
    <name type="common">Tanaka's snailfish</name>
    <dbReference type="NCBI Taxonomy" id="230148"/>
    <lineage>
        <taxon>Eukaryota</taxon>
        <taxon>Metazoa</taxon>
        <taxon>Chordata</taxon>
        <taxon>Craniata</taxon>
        <taxon>Vertebrata</taxon>
        <taxon>Euteleostomi</taxon>
        <taxon>Actinopterygii</taxon>
        <taxon>Neopterygii</taxon>
        <taxon>Teleostei</taxon>
        <taxon>Neoteleostei</taxon>
        <taxon>Acanthomorphata</taxon>
        <taxon>Eupercaria</taxon>
        <taxon>Perciformes</taxon>
        <taxon>Cottioidei</taxon>
        <taxon>Cottales</taxon>
        <taxon>Liparidae</taxon>
        <taxon>Liparis</taxon>
    </lineage>
</organism>
<name>A0A4Z2FLT9_9TELE</name>
<accession>A0A4Z2FLT9</accession>
<evidence type="ECO:0000313" key="1">
    <source>
        <dbReference type="EMBL" id="TNN41723.1"/>
    </source>
</evidence>
<comment type="caution">
    <text evidence="1">The sequence shown here is derived from an EMBL/GenBank/DDBJ whole genome shotgun (WGS) entry which is preliminary data.</text>
</comment>
<protein>
    <submittedName>
        <fullName evidence="1">Uncharacterized protein</fullName>
    </submittedName>
</protein>
<dbReference type="AlphaFoldDB" id="A0A4Z2FLT9"/>
<keyword evidence="2" id="KW-1185">Reference proteome</keyword>
<reference evidence="1 2" key="1">
    <citation type="submission" date="2019-03" db="EMBL/GenBank/DDBJ databases">
        <title>First draft genome of Liparis tanakae, snailfish: a comprehensive survey of snailfish specific genes.</title>
        <authorList>
            <person name="Kim W."/>
            <person name="Song I."/>
            <person name="Jeong J.-H."/>
            <person name="Kim D."/>
            <person name="Kim S."/>
            <person name="Ryu S."/>
            <person name="Song J.Y."/>
            <person name="Lee S.K."/>
        </authorList>
    </citation>
    <scope>NUCLEOTIDE SEQUENCE [LARGE SCALE GENOMIC DNA]</scope>
    <source>
        <tissue evidence="1">Muscle</tissue>
    </source>
</reference>
<gene>
    <name evidence="1" type="ORF">EYF80_048112</name>
</gene>